<protein>
    <submittedName>
        <fullName evidence="2">Uncharacterized protein</fullName>
    </submittedName>
</protein>
<proteinExistence type="predicted"/>
<organism evidence="2 3">
    <name type="scientific">Diaporthe ampelina</name>
    <dbReference type="NCBI Taxonomy" id="1214573"/>
    <lineage>
        <taxon>Eukaryota</taxon>
        <taxon>Fungi</taxon>
        <taxon>Dikarya</taxon>
        <taxon>Ascomycota</taxon>
        <taxon>Pezizomycotina</taxon>
        <taxon>Sordariomycetes</taxon>
        <taxon>Sordariomycetidae</taxon>
        <taxon>Diaporthales</taxon>
        <taxon>Diaporthaceae</taxon>
        <taxon>Diaporthe</taxon>
    </lineage>
</organism>
<gene>
    <name evidence="2" type="ORF">UCDDA912_g08509</name>
</gene>
<dbReference type="EMBL" id="LCUC01000381">
    <property type="protein sequence ID" value="KKY31546.1"/>
    <property type="molecule type" value="Genomic_DNA"/>
</dbReference>
<evidence type="ECO:0000313" key="3">
    <source>
        <dbReference type="Proteomes" id="UP000034680"/>
    </source>
</evidence>
<evidence type="ECO:0000256" key="1">
    <source>
        <dbReference type="SAM" id="MobiDB-lite"/>
    </source>
</evidence>
<accession>A0A0G2FBK5</accession>
<name>A0A0G2FBK5_9PEZI</name>
<feature type="compositionally biased region" description="Basic and acidic residues" evidence="1">
    <location>
        <begin position="350"/>
        <end position="376"/>
    </location>
</feature>
<dbReference type="OrthoDB" id="5240435at2759"/>
<feature type="compositionally biased region" description="Acidic residues" evidence="1">
    <location>
        <begin position="310"/>
        <end position="334"/>
    </location>
</feature>
<comment type="caution">
    <text evidence="2">The sequence shown here is derived from an EMBL/GenBank/DDBJ whole genome shotgun (WGS) entry which is preliminary data.</text>
</comment>
<keyword evidence="3" id="KW-1185">Reference proteome</keyword>
<feature type="region of interest" description="Disordered" evidence="1">
    <location>
        <begin position="274"/>
        <end position="394"/>
    </location>
</feature>
<reference evidence="2 3" key="2">
    <citation type="submission" date="2015-05" db="EMBL/GenBank/DDBJ databases">
        <authorList>
            <person name="Morales-Cruz A."/>
            <person name="Amrine K.C."/>
            <person name="Cantu D."/>
        </authorList>
    </citation>
    <scope>NUCLEOTIDE SEQUENCE [LARGE SCALE GENOMIC DNA]</scope>
    <source>
        <strain evidence="2">DA912</strain>
    </source>
</reference>
<sequence>MGGGEGGAPVRECLCLFYDYCKCTGSYECFCFETKQENDATPQVDAVEERFSFEDADATEQSGTAEHFGVVERYDFMRGCVCGAFDQYGIVGQCICGAIEEHPTEEHGTAAEPTSVDSEEDPRIRDSPFVGRYRIEDTSNENLECGMYALGISTGAQLGLTLTEPDFRSVYTSPEMQAFNRAHGFENVVNNYYDEQLACVLRLWGHHVGLGDIQLGLILEGAGCGVIQGADGKFNIFSSEADMESERGPTTTWIHNDNVQNRLGVGRSHYSGVTLLGRSEGPENVSGAETGTEKGSVMEVGENEERGQETEVEDSVETAMEVDDNADGGQETEDGTSAQDSSTLSEAESSTEKGSDVEMGEKAEEEISTRAEKGSDTEAVDDSEEEKSVAGFRRESALILYERYDGDREFPDVKTCGSCY</sequence>
<dbReference type="Proteomes" id="UP000034680">
    <property type="component" value="Unassembled WGS sequence"/>
</dbReference>
<evidence type="ECO:0000313" key="2">
    <source>
        <dbReference type="EMBL" id="KKY31546.1"/>
    </source>
</evidence>
<reference evidence="2 3" key="1">
    <citation type="submission" date="2015-05" db="EMBL/GenBank/DDBJ databases">
        <title>Distinctive expansion of gene families associated with plant cell wall degradation and secondary metabolism in the genomes of grapevine trunk pathogens.</title>
        <authorList>
            <person name="Lawrence D.P."/>
            <person name="Travadon R."/>
            <person name="Rolshausen P.E."/>
            <person name="Baumgartner K."/>
        </authorList>
    </citation>
    <scope>NUCLEOTIDE SEQUENCE [LARGE SCALE GENOMIC DNA]</scope>
    <source>
        <strain evidence="2">DA912</strain>
    </source>
</reference>
<dbReference type="AlphaFoldDB" id="A0A0G2FBK5"/>